<evidence type="ECO:0000256" key="10">
    <source>
        <dbReference type="RuleBase" id="RU004279"/>
    </source>
</evidence>
<dbReference type="SUPFAM" id="SSF64484">
    <property type="entry name" value="beta and beta-prime subunits of DNA dependent RNA-polymerase"/>
    <property type="match status" value="1"/>
</dbReference>
<dbReference type="GO" id="GO:0000428">
    <property type="term" value="C:DNA-directed RNA polymerase complex"/>
    <property type="evidence" value="ECO:0007669"/>
    <property type="project" value="UniProtKB-KW"/>
</dbReference>
<evidence type="ECO:0000256" key="4">
    <source>
        <dbReference type="ARBA" id="ARBA00022640"/>
    </source>
</evidence>
<evidence type="ECO:0000256" key="7">
    <source>
        <dbReference type="ARBA" id="ARBA00023163"/>
    </source>
</evidence>
<dbReference type="InterPro" id="IPR007066">
    <property type="entry name" value="RNA_pol_Rpb1_3"/>
</dbReference>
<dbReference type="Gene3D" id="4.10.860.120">
    <property type="entry name" value="RNA polymerase II, clamp domain"/>
    <property type="match status" value="1"/>
</dbReference>
<comment type="cofactor">
    <cofactor evidence="9">
        <name>Zn(2+)</name>
        <dbReference type="ChEBI" id="CHEBI:29105"/>
    </cofactor>
    <text evidence="9">Binds 1 Zn(2+) ion per subunit.</text>
</comment>
<evidence type="ECO:0000259" key="11">
    <source>
        <dbReference type="SMART" id="SM00663"/>
    </source>
</evidence>
<comment type="cofactor">
    <cofactor evidence="9">
        <name>Mg(2+)</name>
        <dbReference type="ChEBI" id="CHEBI:18420"/>
    </cofactor>
    <text evidence="9">Binds 1 Mg(2+) ion per subunit.</text>
</comment>
<name>A0A097KNL3_GLOST</name>
<dbReference type="GO" id="GO:0000287">
    <property type="term" value="F:magnesium ion binding"/>
    <property type="evidence" value="ECO:0007669"/>
    <property type="project" value="UniProtKB-UniRule"/>
</dbReference>
<keyword evidence="9" id="KW-0460">Magnesium</keyword>
<dbReference type="GO" id="GO:0006351">
    <property type="term" value="P:DNA-templated transcription"/>
    <property type="evidence" value="ECO:0007669"/>
    <property type="project" value="UniProtKB-UniRule"/>
</dbReference>
<feature type="binding site" evidence="9">
    <location>
        <position position="646"/>
    </location>
    <ligand>
        <name>Mg(2+)</name>
        <dbReference type="ChEBI" id="CHEBI:18420"/>
    </ligand>
</feature>
<reference evidence="12" key="1">
    <citation type="journal article" date="2014" name="BMC Evol. Biol.">
        <title>Chloroplast phylogenomic analysis resolves deep-level relationships within the green algal class Trebouxiophyceae.</title>
        <authorList>
            <person name="Lemieux C."/>
            <person name="Otis C."/>
            <person name="Turmel M."/>
        </authorList>
    </citation>
    <scope>NUCLEOTIDE SEQUENCE</scope>
</reference>
<keyword evidence="6 9" id="KW-0548">Nucleotidyltransferase</keyword>
<dbReference type="RefSeq" id="YP_009105928.1">
    <property type="nucleotide sequence ID" value="NC_025538.1"/>
</dbReference>
<feature type="binding site" evidence="9">
    <location>
        <position position="648"/>
    </location>
    <ligand>
        <name>Mg(2+)</name>
        <dbReference type="ChEBI" id="CHEBI:18420"/>
    </ligand>
</feature>
<geneLocation type="chloroplast" evidence="12"/>
<protein>
    <recommendedName>
        <fullName evidence="9">DNA-directed RNA polymerase subunit beta'</fullName>
        <ecNumber evidence="9">2.7.7.6</ecNumber>
    </recommendedName>
    <alternativeName>
        <fullName evidence="9">PEP</fullName>
    </alternativeName>
    <alternativeName>
        <fullName evidence="9">Plastid-encoded RNA polymerase subunit beta'</fullName>
        <shortName evidence="9">RNA polymerase subunit beta'</shortName>
    </alternativeName>
</protein>
<feature type="binding site" evidence="9">
    <location>
        <position position="644"/>
    </location>
    <ligand>
        <name>Mg(2+)</name>
        <dbReference type="ChEBI" id="CHEBI:18420"/>
    </ligand>
</feature>
<evidence type="ECO:0000256" key="6">
    <source>
        <dbReference type="ARBA" id="ARBA00022695"/>
    </source>
</evidence>
<dbReference type="Gene3D" id="2.40.40.20">
    <property type="match status" value="1"/>
</dbReference>
<dbReference type="InterPro" id="IPR045867">
    <property type="entry name" value="DNA-dir_RpoC_beta_prime"/>
</dbReference>
<dbReference type="GO" id="GO:0003899">
    <property type="term" value="F:DNA-directed RNA polymerase activity"/>
    <property type="evidence" value="ECO:0007669"/>
    <property type="project" value="UniProtKB-UniRule"/>
</dbReference>
<dbReference type="GO" id="GO:0008270">
    <property type="term" value="F:zinc ion binding"/>
    <property type="evidence" value="ECO:0007669"/>
    <property type="project" value="UniProtKB-UniRule"/>
</dbReference>
<evidence type="ECO:0000256" key="9">
    <source>
        <dbReference type="HAMAP-Rule" id="MF_01323"/>
    </source>
</evidence>
<dbReference type="EMBL" id="KM462877">
    <property type="protein sequence ID" value="AIT94794.1"/>
    <property type="molecule type" value="Genomic_DNA"/>
</dbReference>
<dbReference type="Pfam" id="PF00623">
    <property type="entry name" value="RNA_pol_Rpb1_2"/>
    <property type="match status" value="1"/>
</dbReference>
<accession>A0A097KNL3</accession>
<dbReference type="InterPro" id="IPR000722">
    <property type="entry name" value="RNA_pol_asu"/>
</dbReference>
<dbReference type="Gene3D" id="1.10.40.90">
    <property type="match status" value="1"/>
</dbReference>
<feature type="binding site" evidence="9">
    <location>
        <position position="77"/>
    </location>
    <ligand>
        <name>Zn(2+)</name>
        <dbReference type="ChEBI" id="CHEBI:29105"/>
    </ligand>
</feature>
<evidence type="ECO:0000256" key="3">
    <source>
        <dbReference type="ARBA" id="ARBA00022478"/>
    </source>
</evidence>
<evidence type="ECO:0000256" key="8">
    <source>
        <dbReference type="ARBA" id="ARBA00048552"/>
    </source>
</evidence>
<comment type="catalytic activity">
    <reaction evidence="8 9 10">
        <text>RNA(n) + a ribonucleoside 5'-triphosphate = RNA(n+1) + diphosphate</text>
        <dbReference type="Rhea" id="RHEA:21248"/>
        <dbReference type="Rhea" id="RHEA-COMP:14527"/>
        <dbReference type="Rhea" id="RHEA-COMP:17342"/>
        <dbReference type="ChEBI" id="CHEBI:33019"/>
        <dbReference type="ChEBI" id="CHEBI:61557"/>
        <dbReference type="ChEBI" id="CHEBI:140395"/>
        <dbReference type="EC" id="2.7.7.6"/>
    </reaction>
</comment>
<dbReference type="HAMAP" id="MF_01323">
    <property type="entry name" value="RNApol_bact_RpoC1"/>
    <property type="match status" value="1"/>
</dbReference>
<feature type="binding site" evidence="9">
    <location>
        <position position="94"/>
    </location>
    <ligand>
        <name>Zn(2+)</name>
        <dbReference type="ChEBI" id="CHEBI:29105"/>
    </ligand>
</feature>
<keyword evidence="9" id="KW-0479">Metal-binding</keyword>
<evidence type="ECO:0000313" key="12">
    <source>
        <dbReference type="EMBL" id="AIT94794.1"/>
    </source>
</evidence>
<gene>
    <name evidence="9 12" type="primary">rpoC1</name>
</gene>
<dbReference type="SMART" id="SM00663">
    <property type="entry name" value="RPOLA_N"/>
    <property type="match status" value="1"/>
</dbReference>
<dbReference type="PANTHER" id="PTHR19376:SF54">
    <property type="entry name" value="DNA-DIRECTED RNA POLYMERASE SUBUNIT BETA"/>
    <property type="match status" value="1"/>
</dbReference>
<dbReference type="PANTHER" id="PTHR19376">
    <property type="entry name" value="DNA-DIRECTED RNA POLYMERASE"/>
    <property type="match status" value="1"/>
</dbReference>
<keyword evidence="5 9" id="KW-0808">Transferase</keyword>
<keyword evidence="12" id="KW-0150">Chloroplast</keyword>
<keyword evidence="3 9" id="KW-0240">DNA-directed RNA polymerase</keyword>
<feature type="domain" description="RNA polymerase N-terminal" evidence="11">
    <location>
        <begin position="416"/>
        <end position="698"/>
    </location>
</feature>
<comment type="subunit">
    <text evidence="9">In plastids the minimal PEP RNA polymerase catalytic core is composed of four subunits: alpha, beta, beta', and beta''. When a (nuclear-encoded) sigma factor is associated with the core the holoenzyme is formed, which can initiate transcription.</text>
</comment>
<evidence type="ECO:0000256" key="1">
    <source>
        <dbReference type="ARBA" id="ARBA00004026"/>
    </source>
</evidence>
<comment type="function">
    <text evidence="1 9 10">DNA-dependent RNA polymerase catalyzes the transcription of DNA into RNA using the four ribonucleoside triphosphates as substrates.</text>
</comment>
<feature type="binding site" evidence="9">
    <location>
        <position position="79"/>
    </location>
    <ligand>
        <name>Zn(2+)</name>
        <dbReference type="ChEBI" id="CHEBI:29105"/>
    </ligand>
</feature>
<dbReference type="GeneID" id="22160082"/>
<feature type="binding site" evidence="9">
    <location>
        <position position="91"/>
    </location>
    <ligand>
        <name>Zn(2+)</name>
        <dbReference type="ChEBI" id="CHEBI:29105"/>
    </ligand>
</feature>
<comment type="subcellular location">
    <subcellularLocation>
        <location evidence="9">Plastid</location>
        <location evidence="9">Chloroplast</location>
    </subcellularLocation>
</comment>
<dbReference type="Pfam" id="PF04983">
    <property type="entry name" value="RNA_pol_Rpb1_3"/>
    <property type="match status" value="1"/>
</dbReference>
<dbReference type="Gene3D" id="1.10.274.100">
    <property type="entry name" value="RNA polymerase Rpb1, domain 3"/>
    <property type="match status" value="1"/>
</dbReference>
<keyword evidence="4 12" id="KW-0934">Plastid</keyword>
<keyword evidence="7 9" id="KW-0804">Transcription</keyword>
<dbReference type="InterPro" id="IPR044893">
    <property type="entry name" value="RNA_pol_Rpb1_clamp_domain"/>
</dbReference>
<organism evidence="12">
    <name type="scientific">Gloeotilopsis sterilis</name>
    <name type="common">Green alga</name>
    <dbReference type="NCBI Taxonomy" id="160069"/>
    <lineage>
        <taxon>Eukaryota</taxon>
        <taxon>Viridiplantae</taxon>
        <taxon>Chlorophyta</taxon>
        <taxon>core chlorophytes</taxon>
        <taxon>Ulvophyceae</taxon>
        <taxon>OUU clade</taxon>
        <taxon>Ulotrichales</taxon>
        <taxon>Ulotrichaceae</taxon>
        <taxon>Gloeotilopsis</taxon>
    </lineage>
</organism>
<keyword evidence="9" id="KW-0862">Zinc</keyword>
<dbReference type="InterPro" id="IPR007080">
    <property type="entry name" value="RNA_pol_Rpb1_1"/>
</dbReference>
<dbReference type="GO" id="GO:0009507">
    <property type="term" value="C:chloroplast"/>
    <property type="evidence" value="ECO:0007669"/>
    <property type="project" value="UniProtKB-SubCell"/>
</dbReference>
<dbReference type="InterPro" id="IPR034678">
    <property type="entry name" value="RNApol_RpoC1"/>
</dbReference>
<proteinExistence type="inferred from homology"/>
<comment type="similarity">
    <text evidence="2 9">Belongs to the RNA polymerase beta' chain family. RpoC1 subfamily.</text>
</comment>
<evidence type="ECO:0000256" key="5">
    <source>
        <dbReference type="ARBA" id="ARBA00022679"/>
    </source>
</evidence>
<dbReference type="AlphaFoldDB" id="A0A097KNL3"/>
<dbReference type="InterPro" id="IPR042102">
    <property type="entry name" value="RNA_pol_Rpb1_3_sf"/>
</dbReference>
<dbReference type="InterPro" id="IPR006592">
    <property type="entry name" value="RNA_pol_N"/>
</dbReference>
<dbReference type="EC" id="2.7.7.6" evidence="9"/>
<dbReference type="Pfam" id="PF04997">
    <property type="entry name" value="RNA_pol_Rpb1_1"/>
    <property type="match status" value="2"/>
</dbReference>
<sequence>MKSIKKNTSIKPIQVESIRIGLASPERIRKWAERTLPNGKIIGQVTNSQTVNYKTLKPEKGGLFCERIFGPIKDFECACGKKRIKYYQKFCPECDVEFTLSRVRRHRLGFIHLVSAVTHIWYLKGTPSYISILLDLPKKKVEAITYCTETVYISPIKLKELDEIKKLHTTVSTVGSIVDQKQMAILNWEPKFVHASRLDEGDSLVNIFNESETIENSNKKTISLNFYPPKGNNQENQIFKKFEKEKNSSLNLVNFKNEELIVNEHFQNASLNLKKNLMNTYYVISQDCSWEMQDDWNFFNYYITNPPFQDDKLICSYSSKILNFDNFILSKTKLNNFLTGGEAIRLLLSNLDLSLLDRQLRMELFEYNEQITQFENQNFLLFGEQRRLQFLHYIRTKKLRRLKLIRHFRRTKAQPDWMILSILPVLPPDLRPIIQLDGDQVAVSDLNKLYQKVLFRNNRMKRHRKINSGNKSDEIKYAQRLLQESIDALIENGKGGSEPICATNDRPLKSLSDMLKGKKGRFRQNLLGKRVDYSGRSVIVVGPKLKLHECGLPKEMAIELFQPFLIRKLMANKIVRTIVGAKRLINNHDPIIWEFLRQVMQNHPVLLNRAPTLHRLGIQAFQPRLVEGRAILLHPLVCPAFNADFDGDQMAVHVPLSFQARAEAWKLMWSRNNLLSPATGQPIILPSQDMVLGCYYLTTFNVNSPYLEIKNKFFYFSDLNDVLKAYNQKKIHLHSSIWVRWNYFLESFFEVEKPLEIRVYSTGNFSTIYSTFQRYLDSTKTLNFQCIRTTPGRILLNDLLQKFYIQS</sequence>
<dbReference type="GO" id="GO:0003677">
    <property type="term" value="F:DNA binding"/>
    <property type="evidence" value="ECO:0007669"/>
    <property type="project" value="UniProtKB-UniRule"/>
</dbReference>
<evidence type="ECO:0000256" key="2">
    <source>
        <dbReference type="ARBA" id="ARBA00007207"/>
    </source>
</evidence>